<accession>I3CFG1</accession>
<dbReference type="OrthoDB" id="9937451at2"/>
<organism evidence="2 3">
    <name type="scientific">Beggiatoa alba B18LD</name>
    <dbReference type="NCBI Taxonomy" id="395493"/>
    <lineage>
        <taxon>Bacteria</taxon>
        <taxon>Pseudomonadati</taxon>
        <taxon>Pseudomonadota</taxon>
        <taxon>Gammaproteobacteria</taxon>
        <taxon>Thiotrichales</taxon>
        <taxon>Thiotrichaceae</taxon>
        <taxon>Beggiatoa</taxon>
    </lineage>
</organism>
<keyword evidence="3" id="KW-1185">Reference proteome</keyword>
<dbReference type="STRING" id="395493.BegalDRAFT_1466"/>
<dbReference type="AlphaFoldDB" id="I3CFG1"/>
<evidence type="ECO:0000313" key="2">
    <source>
        <dbReference type="EMBL" id="EIJ42354.1"/>
    </source>
</evidence>
<evidence type="ECO:0000256" key="1">
    <source>
        <dbReference type="SAM" id="Phobius"/>
    </source>
</evidence>
<reference evidence="2 3" key="1">
    <citation type="submission" date="2011-11" db="EMBL/GenBank/DDBJ databases">
        <title>Improved High-Quality Draft sequence of Beggiatoa alba B18lD.</title>
        <authorList>
            <consortium name="US DOE Joint Genome Institute"/>
            <person name="Lucas S."/>
            <person name="Han J."/>
            <person name="Lapidus A."/>
            <person name="Cheng J.-F."/>
            <person name="Goodwin L."/>
            <person name="Pitluck S."/>
            <person name="Peters L."/>
            <person name="Mikhailova N."/>
            <person name="Held B."/>
            <person name="Detter J.C."/>
            <person name="Han C."/>
            <person name="Tapia R."/>
            <person name="Land M."/>
            <person name="Hauser L."/>
            <person name="Kyrpides N."/>
            <person name="Ivanova N."/>
            <person name="Pagani I."/>
            <person name="Samuel K."/>
            <person name="Teske A."/>
            <person name="Mueller J."/>
            <person name="Woyke T."/>
        </authorList>
    </citation>
    <scope>NUCLEOTIDE SEQUENCE [LARGE SCALE GENOMIC DNA]</scope>
    <source>
        <strain evidence="2 3">B18LD</strain>
    </source>
</reference>
<dbReference type="EMBL" id="JH600070">
    <property type="protein sequence ID" value="EIJ42354.1"/>
    <property type="molecule type" value="Genomic_DNA"/>
</dbReference>
<name>I3CFG1_9GAMM</name>
<dbReference type="RefSeq" id="WP_002685209.1">
    <property type="nucleotide sequence ID" value="NZ_JH600070.1"/>
</dbReference>
<keyword evidence="1" id="KW-1133">Transmembrane helix</keyword>
<evidence type="ECO:0000313" key="3">
    <source>
        <dbReference type="Proteomes" id="UP000005744"/>
    </source>
</evidence>
<gene>
    <name evidence="2" type="ORF">BegalDRAFT_1466</name>
</gene>
<dbReference type="HOGENOM" id="CLU_2462847_0_0_6"/>
<dbReference type="Proteomes" id="UP000005744">
    <property type="component" value="Unassembled WGS sequence"/>
</dbReference>
<sequence>MSDRSVGMKDSSAGVVATGDKVKIFMGVQLKPLHYWIGGAVGFAVFLVVVLALVFGGNSQKAEDCSFNAGGDIKGAVKIDCSKKEIKP</sequence>
<keyword evidence="1" id="KW-0812">Transmembrane</keyword>
<protein>
    <submittedName>
        <fullName evidence="2">Uncharacterized protein</fullName>
    </submittedName>
</protein>
<proteinExistence type="predicted"/>
<feature type="transmembrane region" description="Helical" evidence="1">
    <location>
        <begin position="33"/>
        <end position="55"/>
    </location>
</feature>
<keyword evidence="1" id="KW-0472">Membrane</keyword>